<dbReference type="InterPro" id="IPR047114">
    <property type="entry name" value="YciF"/>
</dbReference>
<dbReference type="InterPro" id="IPR009078">
    <property type="entry name" value="Ferritin-like_SF"/>
</dbReference>
<sequence length="163" mass="18754">MKTLQDLFEYQLRDLYSAEEQLLEMLQIFANKVKDDPLKVILENHLAETKQHLTRLEMICDELEISVLGNTSHAVDGLVTTVRQFFNENMEDDVLNAGLMALAQRLGHYEISGYSSAIRFAKELGLREISKKLQLTLNEAYETDDRISDMAEDRLSRKAMDNI</sequence>
<dbReference type="InterPro" id="IPR010287">
    <property type="entry name" value="DUF892_YciF-like"/>
</dbReference>
<accession>A0AAE3EUF9</accession>
<dbReference type="RefSeq" id="WP_317901115.1">
    <property type="nucleotide sequence ID" value="NZ_JAIRBC010000005.1"/>
</dbReference>
<dbReference type="EMBL" id="JAIRBC010000005">
    <property type="protein sequence ID" value="MCG2459971.1"/>
    <property type="molecule type" value="Genomic_DNA"/>
</dbReference>
<comment type="caution">
    <text evidence="1">The sequence shown here is derived from an EMBL/GenBank/DDBJ whole genome shotgun (WGS) entry which is preliminary data.</text>
</comment>
<evidence type="ECO:0000313" key="2">
    <source>
        <dbReference type="Proteomes" id="UP001200642"/>
    </source>
</evidence>
<dbReference type="Pfam" id="PF05974">
    <property type="entry name" value="DUF892"/>
    <property type="match status" value="1"/>
</dbReference>
<dbReference type="SUPFAM" id="SSF47240">
    <property type="entry name" value="Ferritin-like"/>
    <property type="match status" value="1"/>
</dbReference>
<name>A0AAE3EUF9_9FLAO</name>
<keyword evidence="2" id="KW-1185">Reference proteome</keyword>
<dbReference type="PANTHER" id="PTHR30565">
    <property type="entry name" value="PROTEIN YCIF"/>
    <property type="match status" value="1"/>
</dbReference>
<dbReference type="InterPro" id="IPR012347">
    <property type="entry name" value="Ferritin-like"/>
</dbReference>
<protein>
    <submittedName>
        <fullName evidence="1">DUF892 family protein</fullName>
    </submittedName>
</protein>
<gene>
    <name evidence="1" type="ORF">K8352_04375</name>
</gene>
<organism evidence="1 2">
    <name type="scientific">Cerina litoralis</name>
    <dbReference type="NCBI Taxonomy" id="2874477"/>
    <lineage>
        <taxon>Bacteria</taxon>
        <taxon>Pseudomonadati</taxon>
        <taxon>Bacteroidota</taxon>
        <taxon>Flavobacteriia</taxon>
        <taxon>Flavobacteriales</taxon>
        <taxon>Flavobacteriaceae</taxon>
        <taxon>Cerina</taxon>
    </lineage>
</organism>
<dbReference type="Proteomes" id="UP001200642">
    <property type="component" value="Unassembled WGS sequence"/>
</dbReference>
<dbReference type="AlphaFoldDB" id="A0AAE3EUF9"/>
<proteinExistence type="predicted"/>
<reference evidence="1" key="1">
    <citation type="submission" date="2023-02" db="EMBL/GenBank/DDBJ databases">
        <title>Genome of Flavobacteriaceae gen. nov. sp. strain F89.</title>
        <authorList>
            <person name="Wang Y."/>
        </authorList>
    </citation>
    <scope>NUCLEOTIDE SEQUENCE</scope>
    <source>
        <strain evidence="1">F89</strain>
    </source>
</reference>
<dbReference type="PANTHER" id="PTHR30565:SF9">
    <property type="entry name" value="PROTEIN YCIF"/>
    <property type="match status" value="1"/>
</dbReference>
<evidence type="ECO:0000313" key="1">
    <source>
        <dbReference type="EMBL" id="MCG2459971.1"/>
    </source>
</evidence>
<dbReference type="Gene3D" id="1.20.1260.10">
    <property type="match status" value="1"/>
</dbReference>